<dbReference type="EMBL" id="BEZZ01000940">
    <property type="protein sequence ID" value="GCC37096.1"/>
    <property type="molecule type" value="Genomic_DNA"/>
</dbReference>
<evidence type="ECO:0000256" key="4">
    <source>
        <dbReference type="ARBA" id="ARBA00023163"/>
    </source>
</evidence>
<feature type="region of interest" description="Disordered" evidence="6">
    <location>
        <begin position="130"/>
        <end position="151"/>
    </location>
</feature>
<comment type="caution">
    <text evidence="8">The sequence shown here is derived from an EMBL/GenBank/DDBJ whole genome shotgun (WGS) entry which is preliminary data.</text>
</comment>
<dbReference type="InterPro" id="IPR000953">
    <property type="entry name" value="Chromo/chromo_shadow_dom"/>
</dbReference>
<dbReference type="InterPro" id="IPR016197">
    <property type="entry name" value="Chromo-like_dom_sf"/>
</dbReference>
<dbReference type="Gene3D" id="2.40.50.40">
    <property type="match status" value="1"/>
</dbReference>
<evidence type="ECO:0000313" key="8">
    <source>
        <dbReference type="EMBL" id="GCC37096.1"/>
    </source>
</evidence>
<dbReference type="Pfam" id="PF17218">
    <property type="entry name" value="CBX7_C"/>
    <property type="match status" value="1"/>
</dbReference>
<evidence type="ECO:0000256" key="3">
    <source>
        <dbReference type="ARBA" id="ARBA00023015"/>
    </source>
</evidence>
<evidence type="ECO:0000256" key="6">
    <source>
        <dbReference type="SAM" id="MobiDB-lite"/>
    </source>
</evidence>
<dbReference type="Proteomes" id="UP000287033">
    <property type="component" value="Unassembled WGS sequence"/>
</dbReference>
<protein>
    <recommendedName>
        <fullName evidence="7">Chromo domain-containing protein</fullName>
    </recommendedName>
</protein>
<dbReference type="InterPro" id="IPR023780">
    <property type="entry name" value="Chromo_domain"/>
</dbReference>
<keyword evidence="5" id="KW-0539">Nucleus</keyword>
<feature type="compositionally biased region" description="Basic and acidic residues" evidence="6">
    <location>
        <begin position="341"/>
        <end position="351"/>
    </location>
</feature>
<dbReference type="Pfam" id="PF00385">
    <property type="entry name" value="Chromo"/>
    <property type="match status" value="1"/>
</dbReference>
<dbReference type="PANTHER" id="PTHR46389:SF4">
    <property type="entry name" value="CHROMOBOX PROTEIN HOMOLOG 6"/>
    <property type="match status" value="1"/>
</dbReference>
<feature type="region of interest" description="Disordered" evidence="6">
    <location>
        <begin position="278"/>
        <end position="354"/>
    </location>
</feature>
<dbReference type="InterPro" id="IPR017984">
    <property type="entry name" value="Chromo_dom_subgr"/>
</dbReference>
<accession>A0A401T357</accession>
<dbReference type="SMART" id="SM00298">
    <property type="entry name" value="CHROMO"/>
    <property type="match status" value="1"/>
</dbReference>
<proteinExistence type="predicted"/>
<dbReference type="InterPro" id="IPR023779">
    <property type="entry name" value="Chromodomain_CS"/>
</dbReference>
<dbReference type="OrthoDB" id="1918685at2759"/>
<organism evidence="8 9">
    <name type="scientific">Chiloscyllium punctatum</name>
    <name type="common">Brownbanded bambooshark</name>
    <name type="synonym">Hemiscyllium punctatum</name>
    <dbReference type="NCBI Taxonomy" id="137246"/>
    <lineage>
        <taxon>Eukaryota</taxon>
        <taxon>Metazoa</taxon>
        <taxon>Chordata</taxon>
        <taxon>Craniata</taxon>
        <taxon>Vertebrata</taxon>
        <taxon>Chondrichthyes</taxon>
        <taxon>Elasmobranchii</taxon>
        <taxon>Galeomorphii</taxon>
        <taxon>Galeoidea</taxon>
        <taxon>Orectolobiformes</taxon>
        <taxon>Hemiscylliidae</taxon>
        <taxon>Chiloscyllium</taxon>
    </lineage>
</organism>
<dbReference type="PANTHER" id="PTHR46389">
    <property type="entry name" value="POLYCOMB GROUP PROTEIN PC"/>
    <property type="match status" value="1"/>
</dbReference>
<dbReference type="PROSITE" id="PS50013">
    <property type="entry name" value="CHROMO_2"/>
    <property type="match status" value="1"/>
</dbReference>
<sequence>MELSAVGERVFAAESIIKRRVRKGRIEYLVKWKGWAIKYSTWEPEENILDARLIAAFEQRERERELYGPKKRGPKPKTFLLKARAQAEALRIGEMHFSMKPGPGSAAKLPSSIAAYKLKKNIRRCYRTSKRNLSRAEPQPGLSGQNRSPLPLPETVRIINRKVEPRKRNRNRNRIILNLKVIDKSSKTLGKAKIPSRNRVIGKSKKFSDSILRSQIRHMKFNNFSVYDKSFRTPVGDGRRMESDAGASCSEPHFRGPAIRPEPLPAPPCAPCYASDPVPPGSECQRSGEARHCGAKLPGDTPSPTVPDWREAEALDLSLPPESAAGRRSPPGGQETGAGSDAERDVSDWRPEMSPCSNVVVTDVTTNLLTVTIKEFCNADNFVKSVNK</sequence>
<evidence type="ECO:0000256" key="1">
    <source>
        <dbReference type="ARBA" id="ARBA00004123"/>
    </source>
</evidence>
<dbReference type="PROSITE" id="PS00598">
    <property type="entry name" value="CHROMO_1"/>
    <property type="match status" value="1"/>
</dbReference>
<dbReference type="AlphaFoldDB" id="A0A401T357"/>
<dbReference type="OMA" id="GANRFAC"/>
<keyword evidence="3" id="KW-0805">Transcription regulation</keyword>
<comment type="subcellular location">
    <subcellularLocation>
        <location evidence="1">Nucleus</location>
    </subcellularLocation>
</comment>
<dbReference type="InterPro" id="IPR052458">
    <property type="entry name" value="PcG_PRC1-like_component"/>
</dbReference>
<dbReference type="FunFam" id="2.40.50.40:FF:000006">
    <property type="entry name" value="Chromobox protein homolog 7"/>
    <property type="match status" value="1"/>
</dbReference>
<evidence type="ECO:0000259" key="7">
    <source>
        <dbReference type="PROSITE" id="PS50013"/>
    </source>
</evidence>
<evidence type="ECO:0000256" key="2">
    <source>
        <dbReference type="ARBA" id="ARBA00022491"/>
    </source>
</evidence>
<dbReference type="CDD" id="cd18648">
    <property type="entry name" value="CD_Cbx6"/>
    <property type="match status" value="1"/>
</dbReference>
<keyword evidence="9" id="KW-1185">Reference proteome</keyword>
<dbReference type="SUPFAM" id="SSF54160">
    <property type="entry name" value="Chromo domain-like"/>
    <property type="match status" value="1"/>
</dbReference>
<dbReference type="GO" id="GO:0003682">
    <property type="term" value="F:chromatin binding"/>
    <property type="evidence" value="ECO:0007669"/>
    <property type="project" value="TreeGrafter"/>
</dbReference>
<dbReference type="GO" id="GO:0035102">
    <property type="term" value="C:PRC1 complex"/>
    <property type="evidence" value="ECO:0007669"/>
    <property type="project" value="TreeGrafter"/>
</dbReference>
<feature type="domain" description="Chromo" evidence="7">
    <location>
        <begin position="11"/>
        <end position="69"/>
    </location>
</feature>
<gene>
    <name evidence="8" type="ORF">chiPu_0015597</name>
</gene>
<reference evidence="8 9" key="1">
    <citation type="journal article" date="2018" name="Nat. Ecol. Evol.">
        <title>Shark genomes provide insights into elasmobranch evolution and the origin of vertebrates.</title>
        <authorList>
            <person name="Hara Y"/>
            <person name="Yamaguchi K"/>
            <person name="Onimaru K"/>
            <person name="Kadota M"/>
            <person name="Koyanagi M"/>
            <person name="Keeley SD"/>
            <person name="Tatsumi K"/>
            <person name="Tanaka K"/>
            <person name="Motone F"/>
            <person name="Kageyama Y"/>
            <person name="Nozu R"/>
            <person name="Adachi N"/>
            <person name="Nishimura O"/>
            <person name="Nakagawa R"/>
            <person name="Tanegashima C"/>
            <person name="Kiyatake I"/>
            <person name="Matsumoto R"/>
            <person name="Murakumo K"/>
            <person name="Nishida K"/>
            <person name="Terakita A"/>
            <person name="Kuratani S"/>
            <person name="Sato K"/>
            <person name="Hyodo S Kuraku.S."/>
        </authorList>
    </citation>
    <scope>NUCLEOTIDE SEQUENCE [LARGE SCALE GENOMIC DNA]</scope>
</reference>
<keyword evidence="2" id="KW-0678">Repressor</keyword>
<dbReference type="STRING" id="137246.A0A401T357"/>
<dbReference type="InterPro" id="IPR033773">
    <property type="entry name" value="CBX7_C"/>
</dbReference>
<name>A0A401T357_CHIPU</name>
<feature type="region of interest" description="Disordered" evidence="6">
    <location>
        <begin position="237"/>
        <end position="260"/>
    </location>
</feature>
<dbReference type="GO" id="GO:0000785">
    <property type="term" value="C:chromatin"/>
    <property type="evidence" value="ECO:0007669"/>
    <property type="project" value="TreeGrafter"/>
</dbReference>
<evidence type="ECO:0000313" key="9">
    <source>
        <dbReference type="Proteomes" id="UP000287033"/>
    </source>
</evidence>
<dbReference type="GO" id="GO:0000122">
    <property type="term" value="P:negative regulation of transcription by RNA polymerase II"/>
    <property type="evidence" value="ECO:0007669"/>
    <property type="project" value="TreeGrafter"/>
</dbReference>
<keyword evidence="4" id="KW-0804">Transcription</keyword>
<dbReference type="PRINTS" id="PR00504">
    <property type="entry name" value="CHROMODOMAIN"/>
</dbReference>
<evidence type="ECO:0000256" key="5">
    <source>
        <dbReference type="ARBA" id="ARBA00023242"/>
    </source>
</evidence>